<reference evidence="2 3" key="1">
    <citation type="submission" date="2008-10" db="EMBL/GenBank/DDBJ databases">
        <title>Genome sequence of Bacillus cereus AH820.</title>
        <authorList>
            <person name="Dodson R.J."/>
            <person name="Durkin A.S."/>
            <person name="Rosovitz M.J."/>
            <person name="Rasko D.A."/>
            <person name="Hoffmaster A."/>
            <person name="Ravel J."/>
            <person name="Sutton G."/>
        </authorList>
    </citation>
    <scope>NUCLEOTIDE SEQUENCE [LARGE SCALE GENOMIC DNA]</scope>
    <source>
        <strain evidence="2 3">AH820</strain>
    </source>
</reference>
<dbReference type="InterPro" id="IPR008841">
    <property type="entry name" value="Siphovirus-type_tail_N"/>
</dbReference>
<dbReference type="Proteomes" id="UP000001363">
    <property type="component" value="Chromosome"/>
</dbReference>
<protein>
    <submittedName>
        <fullName evidence="2">Gp13 protein</fullName>
    </submittedName>
</protein>
<sequence>MLDIGIDTELASDYKICMVDRPAIPTAKQKVEHIEIPGRHGSLTKKGAFEDVPLKIKFNLLEEVNIKPLIRRIKSWFINGKTLYFTDDEVYRKIKSVEIGDIANEIEEYGEFEVEFKLDPFEYLKKELISLKKPQTIFNPGTFESLPKLEILGNGDVIIMINKQSFQVKSIQNSVIIDSDLLIAYTGTSPVKTIGEFPVLKVGENLIEWFGAVGEISLEPRWRFI</sequence>
<organism evidence="2 3">
    <name type="scientific">Bacillus cereus (strain AH820)</name>
    <dbReference type="NCBI Taxonomy" id="405535"/>
    <lineage>
        <taxon>Bacteria</taxon>
        <taxon>Bacillati</taxon>
        <taxon>Bacillota</taxon>
        <taxon>Bacilli</taxon>
        <taxon>Bacillales</taxon>
        <taxon>Bacillaceae</taxon>
        <taxon>Bacillus</taxon>
        <taxon>Bacillus cereus group</taxon>
    </lineage>
</organism>
<dbReference type="Pfam" id="PF05709">
    <property type="entry name" value="Sipho_tail"/>
    <property type="match status" value="1"/>
</dbReference>
<dbReference type="KEGG" id="bcu:BCAH820_0598"/>
<gene>
    <name evidence="2" type="ordered locus">BCAH820_0598</name>
</gene>
<dbReference type="Gene3D" id="2.40.30.200">
    <property type="match status" value="1"/>
</dbReference>
<dbReference type="AlphaFoldDB" id="B7JPD1"/>
<feature type="domain" description="Siphovirus-type tail component RIFT-related" evidence="1">
    <location>
        <begin position="19"/>
        <end position="117"/>
    </location>
</feature>
<proteinExistence type="predicted"/>
<dbReference type="EMBL" id="CP001283">
    <property type="protein sequence ID" value="ACK90448.1"/>
    <property type="molecule type" value="Genomic_DNA"/>
</dbReference>
<name>B7JPD1_BACC0</name>
<dbReference type="RefSeq" id="WP_000884133.1">
    <property type="nucleotide sequence ID" value="NC_011773.1"/>
</dbReference>
<evidence type="ECO:0000313" key="2">
    <source>
        <dbReference type="EMBL" id="ACK90448.1"/>
    </source>
</evidence>
<evidence type="ECO:0000259" key="1">
    <source>
        <dbReference type="Pfam" id="PF05709"/>
    </source>
</evidence>
<dbReference type="HOGENOM" id="CLU_091718_3_1_9"/>
<evidence type="ECO:0000313" key="3">
    <source>
        <dbReference type="Proteomes" id="UP000001363"/>
    </source>
</evidence>
<accession>B7JPD1</accession>